<protein>
    <submittedName>
        <fullName evidence="1">Uncharacterized protein</fullName>
    </submittedName>
</protein>
<gene>
    <name evidence="1" type="ORF">RHMOL_Rhmol08G0076600</name>
</gene>
<proteinExistence type="predicted"/>
<name>A0ACC0MM35_RHOML</name>
<sequence length="523" mass="56459">MDIKPAKKKSNDSDDLASRRSSRRRGPPKSPLDEDFVRPGQSQKTLGSNGNKKAKKEECSTETTPPSSGADPTVALLELAASVSQSPVKVCEGDDTVYEAHTPVSTDIQPCGVGDGQVDKDAAGDEDTVSKHPSNPSVSTGATDPSEVEVLSSCEQKSLEAVRIGKLKSCRLIDYASGEKRSQILASSCAAPSASSSLAMSKKRVWIWTENKQVMTAAVERGWNTFVFSSQCRALASEWSSMAMIYPLFIEKGELLNSDHRRVATFSEISSSEQLERLQPEDEQAEIVIVNLLDWQVIPAENIVAAFQSSQKTVFAISKTSTEAQIFLEALELGLGGVVLKVEDVKAVLELKDYFDRRNEASNILDLTKATVTQVQMAGMGDRVCVDLCSLLRPGEGLLGPVHAYVAVPGGKTCYLSELKAGKEVIVVDQNGSQRSAIVGRVKIETRPLILVEGKTDSDDPTAYSILLQNAETVPLVSAQRGNGYQSKAIPVTSLKVGDEVMLRIQGGARHTGIEIQEFIVEK</sequence>
<keyword evidence="2" id="KW-1185">Reference proteome</keyword>
<evidence type="ECO:0000313" key="1">
    <source>
        <dbReference type="EMBL" id="KAI8541629.1"/>
    </source>
</evidence>
<organism evidence="1 2">
    <name type="scientific">Rhododendron molle</name>
    <name type="common">Chinese azalea</name>
    <name type="synonym">Azalea mollis</name>
    <dbReference type="NCBI Taxonomy" id="49168"/>
    <lineage>
        <taxon>Eukaryota</taxon>
        <taxon>Viridiplantae</taxon>
        <taxon>Streptophyta</taxon>
        <taxon>Embryophyta</taxon>
        <taxon>Tracheophyta</taxon>
        <taxon>Spermatophyta</taxon>
        <taxon>Magnoliopsida</taxon>
        <taxon>eudicotyledons</taxon>
        <taxon>Gunneridae</taxon>
        <taxon>Pentapetalae</taxon>
        <taxon>asterids</taxon>
        <taxon>Ericales</taxon>
        <taxon>Ericaceae</taxon>
        <taxon>Ericoideae</taxon>
        <taxon>Rhodoreae</taxon>
        <taxon>Rhododendron</taxon>
    </lineage>
</organism>
<reference evidence="1" key="1">
    <citation type="submission" date="2022-02" db="EMBL/GenBank/DDBJ databases">
        <title>Plant Genome Project.</title>
        <authorList>
            <person name="Zhang R.-G."/>
        </authorList>
    </citation>
    <scope>NUCLEOTIDE SEQUENCE</scope>
    <source>
        <strain evidence="1">AT1</strain>
    </source>
</reference>
<dbReference type="EMBL" id="CM046395">
    <property type="protein sequence ID" value="KAI8541629.1"/>
    <property type="molecule type" value="Genomic_DNA"/>
</dbReference>
<dbReference type="Proteomes" id="UP001062846">
    <property type="component" value="Chromosome 8"/>
</dbReference>
<comment type="caution">
    <text evidence="1">The sequence shown here is derived from an EMBL/GenBank/DDBJ whole genome shotgun (WGS) entry which is preliminary data.</text>
</comment>
<accession>A0ACC0MM35</accession>
<evidence type="ECO:0000313" key="2">
    <source>
        <dbReference type="Proteomes" id="UP001062846"/>
    </source>
</evidence>